<feature type="chain" id="PRO_5016406555" description="Chalcone isomerase domain-containing protein" evidence="1">
    <location>
        <begin position="22"/>
        <end position="169"/>
    </location>
</feature>
<dbReference type="RefSeq" id="WP_088918917.1">
    <property type="nucleotide sequence ID" value="NZ_CP018632.1"/>
</dbReference>
<reference evidence="3 4" key="1">
    <citation type="submission" date="2016-12" db="EMBL/GenBank/DDBJ databases">
        <authorList>
            <person name="Song W.-J."/>
            <person name="Kurnit D.M."/>
        </authorList>
    </citation>
    <scope>NUCLEOTIDE SEQUENCE [LARGE SCALE GENOMIC DNA]</scope>
    <source>
        <strain evidence="3 4">IMCC3135</strain>
    </source>
</reference>
<gene>
    <name evidence="3" type="ORF">IMCC3135_18515</name>
</gene>
<evidence type="ECO:0000256" key="1">
    <source>
        <dbReference type="SAM" id="SignalP"/>
    </source>
</evidence>
<evidence type="ECO:0000313" key="3">
    <source>
        <dbReference type="EMBL" id="ASJ73782.1"/>
    </source>
</evidence>
<evidence type="ECO:0000313" key="4">
    <source>
        <dbReference type="Proteomes" id="UP000250079"/>
    </source>
</evidence>
<dbReference type="OrthoDB" id="7277038at2"/>
<dbReference type="Proteomes" id="UP000250079">
    <property type="component" value="Chromosome"/>
</dbReference>
<organism evidence="3 4">
    <name type="scientific">Granulosicoccus antarcticus IMCC3135</name>
    <dbReference type="NCBI Taxonomy" id="1192854"/>
    <lineage>
        <taxon>Bacteria</taxon>
        <taxon>Pseudomonadati</taxon>
        <taxon>Pseudomonadota</taxon>
        <taxon>Gammaproteobacteria</taxon>
        <taxon>Chromatiales</taxon>
        <taxon>Granulosicoccaceae</taxon>
        <taxon>Granulosicoccus</taxon>
    </lineage>
</organism>
<protein>
    <recommendedName>
        <fullName evidence="2">Chalcone isomerase domain-containing protein</fullName>
    </recommendedName>
</protein>
<evidence type="ECO:0000259" key="2">
    <source>
        <dbReference type="Pfam" id="PF16036"/>
    </source>
</evidence>
<dbReference type="EMBL" id="CP018632">
    <property type="protein sequence ID" value="ASJ73782.1"/>
    <property type="molecule type" value="Genomic_DNA"/>
</dbReference>
<keyword evidence="1" id="KW-0732">Signal</keyword>
<dbReference type="AlphaFoldDB" id="A0A2Z2NQU5"/>
<proteinExistence type="predicted"/>
<dbReference type="KEGG" id="gai:IMCC3135_18515"/>
<feature type="signal peptide" evidence="1">
    <location>
        <begin position="1"/>
        <end position="21"/>
    </location>
</feature>
<accession>A0A2Z2NQU5</accession>
<name>A0A2Z2NQU5_9GAMM</name>
<dbReference type="InterPro" id="IPR016088">
    <property type="entry name" value="Chalcone_isomerase_3-sand"/>
</dbReference>
<keyword evidence="4" id="KW-1185">Reference proteome</keyword>
<dbReference type="InterPro" id="IPR016087">
    <property type="entry name" value="Chalcone_isomerase"/>
</dbReference>
<dbReference type="Gene3D" id="3.50.70.10">
    <property type="match status" value="1"/>
</dbReference>
<dbReference type="Pfam" id="PF16036">
    <property type="entry name" value="Chalcone_3"/>
    <property type="match status" value="1"/>
</dbReference>
<sequence>MKLSLRAICVCIALAPGVASAQQSWNAVGSSDMSWMVFKLYNITLLTDNGSYSPKVLPQALEISYYRNIDKEDLVKATDGQWENLGISKAQRNEWLPELLSLWPDIKKKDTLRFEVDTSGSNMFLYNGEPIGGIQSPGFSQAFLDIWLSTKTSRPALRKRLINGQSGNV</sequence>
<feature type="domain" description="Chalcone isomerase" evidence="2">
    <location>
        <begin position="35"/>
        <end position="161"/>
    </location>
</feature>